<organism evidence="1 2">
    <name type="scientific">Pistacia atlantica</name>
    <dbReference type="NCBI Taxonomy" id="434234"/>
    <lineage>
        <taxon>Eukaryota</taxon>
        <taxon>Viridiplantae</taxon>
        <taxon>Streptophyta</taxon>
        <taxon>Embryophyta</taxon>
        <taxon>Tracheophyta</taxon>
        <taxon>Spermatophyta</taxon>
        <taxon>Magnoliopsida</taxon>
        <taxon>eudicotyledons</taxon>
        <taxon>Gunneridae</taxon>
        <taxon>Pentapetalae</taxon>
        <taxon>rosids</taxon>
        <taxon>malvids</taxon>
        <taxon>Sapindales</taxon>
        <taxon>Anacardiaceae</taxon>
        <taxon>Pistacia</taxon>
    </lineage>
</organism>
<accession>A0ACC1B128</accession>
<protein>
    <submittedName>
        <fullName evidence="1">Uncharacterized protein</fullName>
    </submittedName>
</protein>
<keyword evidence="2" id="KW-1185">Reference proteome</keyword>
<dbReference type="Proteomes" id="UP001164250">
    <property type="component" value="Chromosome 7"/>
</dbReference>
<sequence length="275" mass="30392">MMDVEVVGGDVASMDPDLLQLPELSPSALKSNPYLAEELFSIWLSLPDTNKLVKSFLADAKAGAPFNTSGSSISGNSSSTNSLPSMFAAGSTPPLSPRATSGSPRVTKLRTGPSSLASPLKIVSEPVWEVIPQFYFKNGRPPPNELKDQCLYAIDQHFYGHVPGLQVHEFKSVTKEICKLPSFFSAALFKKINTVGTGIVTRDQFIDYWIKGNMLTMDLATRIYTILKQPDHSYLTQDDFKPVLRELLASHPGLEFLQSTPEFQLRYGMSTNNWR</sequence>
<dbReference type="EMBL" id="CM047903">
    <property type="protein sequence ID" value="KAJ0092672.1"/>
    <property type="molecule type" value="Genomic_DNA"/>
</dbReference>
<evidence type="ECO:0000313" key="1">
    <source>
        <dbReference type="EMBL" id="KAJ0092672.1"/>
    </source>
</evidence>
<name>A0ACC1B128_9ROSI</name>
<comment type="caution">
    <text evidence="1">The sequence shown here is derived from an EMBL/GenBank/DDBJ whole genome shotgun (WGS) entry which is preliminary data.</text>
</comment>
<reference evidence="2" key="1">
    <citation type="journal article" date="2023" name="G3 (Bethesda)">
        <title>Genome assembly and association tests identify interacting loci associated with vigor, precocity, and sex in interspecific pistachio rootstocks.</title>
        <authorList>
            <person name="Palmer W."/>
            <person name="Jacygrad E."/>
            <person name="Sagayaradj S."/>
            <person name="Cavanaugh K."/>
            <person name="Han R."/>
            <person name="Bertier L."/>
            <person name="Beede B."/>
            <person name="Kafkas S."/>
            <person name="Golino D."/>
            <person name="Preece J."/>
            <person name="Michelmore R."/>
        </authorList>
    </citation>
    <scope>NUCLEOTIDE SEQUENCE [LARGE SCALE GENOMIC DNA]</scope>
</reference>
<evidence type="ECO:0000313" key="2">
    <source>
        <dbReference type="Proteomes" id="UP001164250"/>
    </source>
</evidence>
<gene>
    <name evidence="1" type="ORF">Patl1_25621</name>
</gene>
<proteinExistence type="predicted"/>